<dbReference type="Gene3D" id="3.30.379.10">
    <property type="entry name" value="Chitobiase/beta-hexosaminidase domain 2-like"/>
    <property type="match status" value="1"/>
</dbReference>
<dbReference type="Pfam" id="PF15979">
    <property type="entry name" value="Glyco_hydro_115"/>
    <property type="match status" value="1"/>
</dbReference>
<sequence>MARAFACLFAAATLLRGVYAIGQESCVSFKSSSNNFAVVNNKKAAPILLSTDDWLGVQLAAANFAADIERVTSVTPSLSNFTVAATPTAPASSTSNSTGATPSSAADSQVLAAAAATSNSNSADATPSAVAVSKPPTTPPIIIGTLGQSSLINAVVKNAGIDTSSIEGKWEAFLTKVVKNPLPGVASAYVIIGSDKRGTIFALYDHSEQFGVSPWFWWADVPTTTNDNIFVSNSGCAHGEPSVKYRGIFLNDEQPALQNWAMEKFTNGTGAALTGSPFNHFFYTHLFDLILRLKANFLWPAIWSSAFAVDDPLNQPLANAYGVVMGTSHQEPMMRSTPIEFSLFETGPWDYTTNSEVINSYWLVGAERARPYESVFTMGMRGFGDLPLSETTDIGLLESVIANQTEILQNAFNETDVSEIPQVWCLYKEVEGYYDDGMRVLDYITLLWTDDNFGNIRRFPTIDERNRTGGAGVYYHIHQQMSLSIARNSSRVWVLNVGDLKPYEREIEFFLTYAWDASVWQPSNLSTFVTDWATREFDVTAADATKVTNIVANLTRFNARRKPELLNGTTYSLVSYREAETVQSEWASLLAESTAIYNSLPKGTQPAFFQLIQHPVLASANLANMLIAAGQNNLRASQARLSTNDLADTVQQLFEQDFEYEQEYHTILDDLGYFYWQQPMTNSMPQISRVQTKKQALPGVMRIVPEGTMGAWPGDNPNDCAQQYSCPNPTVFLDNFNPISNFYIDVGAGGPAPFTFTAVSNSSWLTLSPAKGSISPSAPEQRVFASVSDWSKLSAGQNFATVTFNAVASGQPDLAVPVMFVVTKNSVPSGFKGFVEGGGVVSIEAAHTTRTTSVQGTSWGELPGFGKTLSAITPLPLSDATFAAGAGPMAEYDFVTFDNINGNATITVIMAASLNANTDENPLQYSLQIDSQPVQTVTPIGPEIPGGVPTGWETNDGWVANSDNPQTFNVTLNPGTHTLKIGVMTPMVVIEKIVINLGGLQPSYLGPPESILV</sequence>
<dbReference type="GO" id="GO:0016787">
    <property type="term" value="F:hydrolase activity"/>
    <property type="evidence" value="ECO:0007669"/>
    <property type="project" value="UniProtKB-KW"/>
</dbReference>
<gene>
    <name evidence="4" type="ORF">HYPSUDRAFT_70379</name>
</gene>
<accession>A0A0D2KTC5</accession>
<reference evidence="5" key="1">
    <citation type="submission" date="2014-04" db="EMBL/GenBank/DDBJ databases">
        <title>Evolutionary Origins and Diversification of the Mycorrhizal Mutualists.</title>
        <authorList>
            <consortium name="DOE Joint Genome Institute"/>
            <consortium name="Mycorrhizal Genomics Consortium"/>
            <person name="Kohler A."/>
            <person name="Kuo A."/>
            <person name="Nagy L.G."/>
            <person name="Floudas D."/>
            <person name="Copeland A."/>
            <person name="Barry K.W."/>
            <person name="Cichocki N."/>
            <person name="Veneault-Fourrey C."/>
            <person name="LaButti K."/>
            <person name="Lindquist E.A."/>
            <person name="Lipzen A."/>
            <person name="Lundell T."/>
            <person name="Morin E."/>
            <person name="Murat C."/>
            <person name="Riley R."/>
            <person name="Ohm R."/>
            <person name="Sun H."/>
            <person name="Tunlid A."/>
            <person name="Henrissat B."/>
            <person name="Grigoriev I.V."/>
            <person name="Hibbett D.S."/>
            <person name="Martin F."/>
        </authorList>
    </citation>
    <scope>NUCLEOTIDE SEQUENCE [LARGE SCALE GENOMIC DNA]</scope>
    <source>
        <strain evidence="5">FD-334 SS-4</strain>
    </source>
</reference>
<proteinExistence type="predicted"/>
<keyword evidence="1 4" id="KW-0378">Hydrolase</keyword>
<dbReference type="InterPro" id="IPR029018">
    <property type="entry name" value="Hex-like_dom2"/>
</dbReference>
<feature type="signal peptide" evidence="2">
    <location>
        <begin position="1"/>
        <end position="20"/>
    </location>
</feature>
<evidence type="ECO:0000313" key="5">
    <source>
        <dbReference type="Proteomes" id="UP000054270"/>
    </source>
</evidence>
<dbReference type="InterPro" id="IPR042301">
    <property type="entry name" value="GH115_sf"/>
</dbReference>
<evidence type="ECO:0000256" key="2">
    <source>
        <dbReference type="SAM" id="SignalP"/>
    </source>
</evidence>
<evidence type="ECO:0000313" key="4">
    <source>
        <dbReference type="EMBL" id="KJA17882.1"/>
    </source>
</evidence>
<keyword evidence="5" id="KW-1185">Reference proteome</keyword>
<feature type="domain" description="Gylcosyl hydrolase 115 C-terminal" evidence="3">
    <location>
        <begin position="833"/>
        <end position="1009"/>
    </location>
</feature>
<dbReference type="Pfam" id="PF17829">
    <property type="entry name" value="GH115_C"/>
    <property type="match status" value="1"/>
</dbReference>
<protein>
    <submittedName>
        <fullName evidence="4">Glycoside hydrolase family 115 protein</fullName>
    </submittedName>
</protein>
<evidence type="ECO:0000256" key="1">
    <source>
        <dbReference type="ARBA" id="ARBA00022801"/>
    </source>
</evidence>
<organism evidence="4 5">
    <name type="scientific">Hypholoma sublateritium (strain FD-334 SS-4)</name>
    <dbReference type="NCBI Taxonomy" id="945553"/>
    <lineage>
        <taxon>Eukaryota</taxon>
        <taxon>Fungi</taxon>
        <taxon>Dikarya</taxon>
        <taxon>Basidiomycota</taxon>
        <taxon>Agaricomycotina</taxon>
        <taxon>Agaricomycetes</taxon>
        <taxon>Agaricomycetidae</taxon>
        <taxon>Agaricales</taxon>
        <taxon>Agaricineae</taxon>
        <taxon>Strophariaceae</taxon>
        <taxon>Hypholoma</taxon>
    </lineage>
</organism>
<dbReference type="PANTHER" id="PTHR37842:SF2">
    <property type="entry name" value="GYLCOSYL HYDROLASE 115 C-TERMINAL DOMAIN-CONTAINING PROTEIN"/>
    <property type="match status" value="1"/>
</dbReference>
<dbReference type="STRING" id="945553.A0A0D2KTC5"/>
<dbReference type="Gene3D" id="1.20.58.2150">
    <property type="match status" value="1"/>
</dbReference>
<dbReference type="PANTHER" id="PTHR37842">
    <property type="match status" value="1"/>
</dbReference>
<name>A0A0D2KTC5_HYPSF</name>
<dbReference type="Gene3D" id="3.20.20.520">
    <property type="entry name" value="Glycosyl hydrolase family 115"/>
    <property type="match status" value="1"/>
</dbReference>
<dbReference type="OrthoDB" id="4849794at2759"/>
<dbReference type="InterPro" id="IPR031924">
    <property type="entry name" value="GH115"/>
</dbReference>
<keyword evidence="2" id="KW-0732">Signal</keyword>
<evidence type="ECO:0000259" key="3">
    <source>
        <dbReference type="Pfam" id="PF17829"/>
    </source>
</evidence>
<feature type="chain" id="PRO_5002246422" evidence="2">
    <location>
        <begin position="21"/>
        <end position="1013"/>
    </location>
</feature>
<dbReference type="Proteomes" id="UP000054270">
    <property type="component" value="Unassembled WGS sequence"/>
</dbReference>
<dbReference type="AlphaFoldDB" id="A0A0D2KTC5"/>
<dbReference type="OMA" id="GPRNYKW"/>
<dbReference type="InterPro" id="IPR041437">
    <property type="entry name" value="GH115_C"/>
</dbReference>
<dbReference type="EMBL" id="KN817597">
    <property type="protein sequence ID" value="KJA17882.1"/>
    <property type="molecule type" value="Genomic_DNA"/>
</dbReference>
<dbReference type="Gene3D" id="2.60.120.1620">
    <property type="match status" value="1"/>
</dbReference>